<protein>
    <recommendedName>
        <fullName evidence="3">Ribosome hibernation promoting factor</fullName>
    </recommendedName>
</protein>
<reference evidence="5 6" key="1">
    <citation type="submission" date="2020-01" db="EMBL/GenBank/DDBJ databases">
        <title>Genomes assembled from Gulf of Kutch pelagic sediment metagenomes.</title>
        <authorList>
            <person name="Chandrashekar M."/>
            <person name="Mahajan M.S."/>
            <person name="Dave K.J."/>
            <person name="Vatsa P."/>
            <person name="Nathani N.M."/>
        </authorList>
    </citation>
    <scope>NUCLEOTIDE SEQUENCE [LARGE SCALE GENOMIC DNA]</scope>
    <source>
        <strain evidence="5">KS3-K002</strain>
    </source>
</reference>
<dbReference type="InterPro" id="IPR003489">
    <property type="entry name" value="RHF/RaiA"/>
</dbReference>
<comment type="caution">
    <text evidence="5">The sequence shown here is derived from an EMBL/GenBank/DDBJ whole genome shotgun (WGS) entry which is preliminary data.</text>
</comment>
<accession>A0AAE4Z8C5</accession>
<dbReference type="Gene3D" id="3.30.160.100">
    <property type="entry name" value="Ribosome hibernation promotion factor-like"/>
    <property type="match status" value="1"/>
</dbReference>
<keyword evidence="1" id="KW-0810">Translation regulation</keyword>
<dbReference type="NCBIfam" id="TIGR00741">
    <property type="entry name" value="yfiA"/>
    <property type="match status" value="1"/>
</dbReference>
<evidence type="ECO:0000256" key="3">
    <source>
        <dbReference type="ARBA" id="ARBA00041148"/>
    </source>
</evidence>
<evidence type="ECO:0000256" key="2">
    <source>
        <dbReference type="ARBA" id="ARBA00038695"/>
    </source>
</evidence>
<dbReference type="GO" id="GO:0022627">
    <property type="term" value="C:cytosolic small ribosomal subunit"/>
    <property type="evidence" value="ECO:0007669"/>
    <property type="project" value="TreeGrafter"/>
</dbReference>
<dbReference type="PANTHER" id="PTHR33231:SF1">
    <property type="entry name" value="30S RIBOSOMAL PROTEIN"/>
    <property type="match status" value="1"/>
</dbReference>
<dbReference type="EMBL" id="JAACAK010000091">
    <property type="protein sequence ID" value="NIR75695.1"/>
    <property type="molecule type" value="Genomic_DNA"/>
</dbReference>
<gene>
    <name evidence="5" type="primary">raiA</name>
    <name evidence="5" type="ORF">GWO12_11385</name>
</gene>
<evidence type="ECO:0000256" key="4">
    <source>
        <dbReference type="SAM" id="MobiDB-lite"/>
    </source>
</evidence>
<organism evidence="5 6">
    <name type="scientific">Candidatus Kutchimonas denitrificans</name>
    <dbReference type="NCBI Taxonomy" id="3056748"/>
    <lineage>
        <taxon>Bacteria</taxon>
        <taxon>Pseudomonadati</taxon>
        <taxon>Gemmatimonadota</taxon>
        <taxon>Gemmatimonadia</taxon>
        <taxon>Candidatus Palauibacterales</taxon>
        <taxon>Candidatus Palauibacteraceae</taxon>
        <taxon>Candidatus Kutchimonas</taxon>
    </lineage>
</organism>
<dbReference type="GO" id="GO:0043024">
    <property type="term" value="F:ribosomal small subunit binding"/>
    <property type="evidence" value="ECO:0007669"/>
    <property type="project" value="TreeGrafter"/>
</dbReference>
<dbReference type="GO" id="GO:0045900">
    <property type="term" value="P:negative regulation of translational elongation"/>
    <property type="evidence" value="ECO:0007669"/>
    <property type="project" value="TreeGrafter"/>
</dbReference>
<dbReference type="PANTHER" id="PTHR33231">
    <property type="entry name" value="30S RIBOSOMAL PROTEIN"/>
    <property type="match status" value="1"/>
</dbReference>
<feature type="compositionally biased region" description="Basic residues" evidence="4">
    <location>
        <begin position="84"/>
        <end position="99"/>
    </location>
</feature>
<dbReference type="AlphaFoldDB" id="A0AAE4Z8C5"/>
<dbReference type="Proteomes" id="UP000702544">
    <property type="component" value="Unassembled WGS sequence"/>
</dbReference>
<name>A0AAE4Z8C5_9BACT</name>
<comment type="subunit">
    <text evidence="2">Associates exclusively with 100S ribosomes, which are dimers of 70S ribosomes.</text>
</comment>
<dbReference type="Pfam" id="PF02482">
    <property type="entry name" value="Ribosomal_S30AE"/>
    <property type="match status" value="1"/>
</dbReference>
<dbReference type="SUPFAM" id="SSF69754">
    <property type="entry name" value="Ribosome binding protein Y (YfiA homologue)"/>
    <property type="match status" value="1"/>
</dbReference>
<dbReference type="InterPro" id="IPR036567">
    <property type="entry name" value="RHF-like"/>
</dbReference>
<evidence type="ECO:0000313" key="5">
    <source>
        <dbReference type="EMBL" id="NIR75695.1"/>
    </source>
</evidence>
<sequence>MRISMTARHFELSDTLRRHVENRLAGLDKYHQRATRVEVTLTDEKREKRVEAHAFVDGDHDIHAEASASDFRTAVNRLSEKLGRQMKRRRDRRVNHKAPRLNEQIPTQEGVEGSES</sequence>
<dbReference type="InterPro" id="IPR050574">
    <property type="entry name" value="HPF/YfiA_ribosome-assoc"/>
</dbReference>
<evidence type="ECO:0000313" key="6">
    <source>
        <dbReference type="Proteomes" id="UP000702544"/>
    </source>
</evidence>
<feature type="region of interest" description="Disordered" evidence="4">
    <location>
        <begin position="79"/>
        <end position="116"/>
    </location>
</feature>
<evidence type="ECO:0000256" key="1">
    <source>
        <dbReference type="ARBA" id="ARBA00022845"/>
    </source>
</evidence>
<proteinExistence type="predicted"/>